<organism evidence="4">
    <name type="scientific">Schizophyllum commune (strain H4-8 / FGSC 9210)</name>
    <name type="common">Split gill fungus</name>
    <dbReference type="NCBI Taxonomy" id="578458"/>
    <lineage>
        <taxon>Eukaryota</taxon>
        <taxon>Fungi</taxon>
        <taxon>Dikarya</taxon>
        <taxon>Basidiomycota</taxon>
        <taxon>Agaricomycotina</taxon>
        <taxon>Agaricomycetes</taxon>
        <taxon>Agaricomycetidae</taxon>
        <taxon>Agaricales</taxon>
        <taxon>Schizophyllaceae</taxon>
        <taxon>Schizophyllum</taxon>
    </lineage>
</organism>
<evidence type="ECO:0000259" key="2">
    <source>
        <dbReference type="Pfam" id="PF03372"/>
    </source>
</evidence>
<dbReference type="HOGENOM" id="CLU_003608_0_0_1"/>
<dbReference type="PANTHER" id="PTHR42834:SF1">
    <property type="entry name" value="ENDONUCLEASE_EXONUCLEASE_PHOSPHATASE FAMILY PROTEIN (AFU_ORTHOLOGUE AFUA_3G09210)"/>
    <property type="match status" value="1"/>
</dbReference>
<evidence type="ECO:0000313" key="3">
    <source>
        <dbReference type="EMBL" id="EFI98964.1"/>
    </source>
</evidence>
<dbReference type="Proteomes" id="UP000007431">
    <property type="component" value="Unassembled WGS sequence"/>
</dbReference>
<sequence length="625" mass="66377">MATRFLHAIAVLSALYEGTTSTRIAEIQGNAYQSPLVGQKVSGVTGLVTAKADSGFYLAGDPVDDLRVSTGLYVYTTSSDVLDSVTVGDSISLSGTVQEYRSSSKPDYLFLTELASPSDIESLSSNNTVTPVVLGYDRSPPTQKLSSLDVGDDGWLSVPNNQTRIEEINPTLVPSVYGLDFWESLEGQLVLIPSPTALNFENSYGEFWVYGNWTVTGKNGRGGLSLNFGSDGIPDANPETIQVGSPLDGTDNPKVAVGVTLSDIVGVVHYQFGYYQILPLTAPSVLTTPSQEAPPTSIVGDDDACSLFFGDYNVENMAPTSSHIPAVAEHIASYLLSPDILFVQEIQDNSGPTDDGTVSANVTLVTLANAIKNISGVVYDFVDIAPKDGEDGGQPGGNIRQAYLYRADKLQLVSGSPAGTALDAVEVQESSDGTPALNFNPGRIAPTNAAWDSSRKPLVAHWITPNGTSLFTINLHLTSKGGSSTTHANGRTPVNLGVEQRTSQVELVASFVGDILAVDPEANVIVAGDFNEYTQTRSVLQALEDIGSGGDDGLIEIDEAAGLAEVERYTYVYDQNTQQLDHAFVSGAIAGRGVEVEHVHVNNWVATYAERVSDHDPSVGKVWLC</sequence>
<dbReference type="Pfam" id="PF03372">
    <property type="entry name" value="Exo_endo_phos"/>
    <property type="match status" value="1"/>
</dbReference>
<keyword evidence="4" id="KW-1185">Reference proteome</keyword>
<evidence type="ECO:0000256" key="1">
    <source>
        <dbReference type="SAM" id="SignalP"/>
    </source>
</evidence>
<dbReference type="OMA" id="LWVTVKP"/>
<dbReference type="InterPro" id="IPR005135">
    <property type="entry name" value="Endo/exonuclease/phosphatase"/>
</dbReference>
<gene>
    <name evidence="3" type="ORF">SCHCODRAFT_52565</name>
</gene>
<dbReference type="STRING" id="578458.D8Q028"/>
<dbReference type="eggNOG" id="ENOG502QV0U">
    <property type="taxonomic scope" value="Eukaryota"/>
</dbReference>
<feature type="signal peptide" evidence="1">
    <location>
        <begin position="1"/>
        <end position="21"/>
    </location>
</feature>
<dbReference type="InterPro" id="IPR036691">
    <property type="entry name" value="Endo/exonu/phosph_ase_sf"/>
</dbReference>
<dbReference type="SUPFAM" id="SSF56219">
    <property type="entry name" value="DNase I-like"/>
    <property type="match status" value="1"/>
</dbReference>
<protein>
    <recommendedName>
        <fullName evidence="2">Endonuclease/exonuclease/phosphatase domain-containing protein</fullName>
    </recommendedName>
</protein>
<dbReference type="KEGG" id="scm:SCHCO_02615368"/>
<name>D8Q028_SCHCM</name>
<dbReference type="Gene3D" id="3.60.10.10">
    <property type="entry name" value="Endonuclease/exonuclease/phosphatase"/>
    <property type="match status" value="1"/>
</dbReference>
<dbReference type="OrthoDB" id="47488at2759"/>
<feature type="domain" description="Endonuclease/exonuclease/phosphatase" evidence="2">
    <location>
        <begin position="313"/>
        <end position="615"/>
    </location>
</feature>
<dbReference type="GeneID" id="9586429"/>
<feature type="chain" id="PRO_5003120400" description="Endonuclease/exonuclease/phosphatase domain-containing protein" evidence="1">
    <location>
        <begin position="22"/>
        <end position="625"/>
    </location>
</feature>
<dbReference type="PANTHER" id="PTHR42834">
    <property type="entry name" value="ENDONUCLEASE/EXONUCLEASE/PHOSPHATASE FAMILY PROTEIN (AFU_ORTHOLOGUE AFUA_3G09210)"/>
    <property type="match status" value="1"/>
</dbReference>
<dbReference type="CDD" id="cd04486">
    <property type="entry name" value="YhcR_OBF_like"/>
    <property type="match status" value="1"/>
</dbReference>
<accession>D8Q028</accession>
<dbReference type="EMBL" id="GL377304">
    <property type="protein sequence ID" value="EFI98964.1"/>
    <property type="molecule type" value="Genomic_DNA"/>
</dbReference>
<proteinExistence type="predicted"/>
<keyword evidence="1" id="KW-0732">Signal</keyword>
<dbReference type="RefSeq" id="XP_003033867.1">
    <property type="nucleotide sequence ID" value="XM_003033821.1"/>
</dbReference>
<evidence type="ECO:0000313" key="4">
    <source>
        <dbReference type="Proteomes" id="UP000007431"/>
    </source>
</evidence>
<reference evidence="3 4" key="1">
    <citation type="journal article" date="2010" name="Nat. Biotechnol.">
        <title>Genome sequence of the model mushroom Schizophyllum commune.</title>
        <authorList>
            <person name="Ohm R.A."/>
            <person name="de Jong J.F."/>
            <person name="Lugones L.G."/>
            <person name="Aerts A."/>
            <person name="Kothe E."/>
            <person name="Stajich J.E."/>
            <person name="de Vries R.P."/>
            <person name="Record E."/>
            <person name="Levasseur A."/>
            <person name="Baker S.E."/>
            <person name="Bartholomew K.A."/>
            <person name="Coutinho P.M."/>
            <person name="Erdmann S."/>
            <person name="Fowler T.J."/>
            <person name="Gathman A.C."/>
            <person name="Lombard V."/>
            <person name="Henrissat B."/>
            <person name="Knabe N."/>
            <person name="Kuees U."/>
            <person name="Lilly W.W."/>
            <person name="Lindquist E."/>
            <person name="Lucas S."/>
            <person name="Magnuson J.K."/>
            <person name="Piumi F."/>
            <person name="Raudaskoski M."/>
            <person name="Salamov A."/>
            <person name="Schmutz J."/>
            <person name="Schwarze F.W.M.R."/>
            <person name="vanKuyk P.A."/>
            <person name="Horton J.S."/>
            <person name="Grigoriev I.V."/>
            <person name="Woesten H.A.B."/>
        </authorList>
    </citation>
    <scope>NUCLEOTIDE SEQUENCE [LARGE SCALE GENOMIC DNA]</scope>
    <source>
        <strain evidence="4">H4-8 / FGSC 9210</strain>
    </source>
</reference>
<dbReference type="GO" id="GO:0003824">
    <property type="term" value="F:catalytic activity"/>
    <property type="evidence" value="ECO:0007669"/>
    <property type="project" value="InterPro"/>
</dbReference>
<dbReference type="VEuPathDB" id="FungiDB:SCHCODRAFT_02615368"/>
<dbReference type="AlphaFoldDB" id="D8Q028"/>
<dbReference type="InParanoid" id="D8Q028"/>